<dbReference type="RefSeq" id="WP_162670287.1">
    <property type="nucleotide sequence ID" value="NZ_LR593886.1"/>
</dbReference>
<dbReference type="EMBL" id="LR593886">
    <property type="protein sequence ID" value="VTR95939.1"/>
    <property type="molecule type" value="Genomic_DNA"/>
</dbReference>
<sequence>MKTIILGFLLLGFAGMVLTSPYWLFRELVRPNDEQLPTWMGDARARKKRLLIIMGILALIGGGAAIFAGLSAQ</sequence>
<dbReference type="AlphaFoldDB" id="A0A6P2D467"/>
<evidence type="ECO:0000256" key="1">
    <source>
        <dbReference type="SAM" id="Phobius"/>
    </source>
</evidence>
<keyword evidence="1" id="KW-0472">Membrane</keyword>
<protein>
    <submittedName>
        <fullName evidence="2">Uncharacterized protein</fullName>
    </submittedName>
</protein>
<feature type="transmembrane region" description="Helical" evidence="1">
    <location>
        <begin position="50"/>
        <end position="70"/>
    </location>
</feature>
<gene>
    <name evidence="2" type="ORF">SOIL9_17750</name>
</gene>
<reference evidence="2 3" key="1">
    <citation type="submission" date="2019-05" db="EMBL/GenBank/DDBJ databases">
        <authorList>
            <consortium name="Science for Life Laboratories"/>
        </authorList>
    </citation>
    <scope>NUCLEOTIDE SEQUENCE [LARGE SCALE GENOMIC DNA]</scope>
    <source>
        <strain evidence="2">Soil9</strain>
    </source>
</reference>
<evidence type="ECO:0000313" key="2">
    <source>
        <dbReference type="EMBL" id="VTR95939.1"/>
    </source>
</evidence>
<keyword evidence="1" id="KW-0812">Transmembrane</keyword>
<dbReference type="KEGG" id="gms:SOIL9_17750"/>
<name>A0A6P2D467_9BACT</name>
<keyword evidence="1" id="KW-1133">Transmembrane helix</keyword>
<accession>A0A6P2D467</accession>
<proteinExistence type="predicted"/>
<dbReference type="Proteomes" id="UP000464178">
    <property type="component" value="Chromosome"/>
</dbReference>
<organism evidence="2 3">
    <name type="scientific">Gemmata massiliana</name>
    <dbReference type="NCBI Taxonomy" id="1210884"/>
    <lineage>
        <taxon>Bacteria</taxon>
        <taxon>Pseudomonadati</taxon>
        <taxon>Planctomycetota</taxon>
        <taxon>Planctomycetia</taxon>
        <taxon>Gemmatales</taxon>
        <taxon>Gemmataceae</taxon>
        <taxon>Gemmata</taxon>
    </lineage>
</organism>
<keyword evidence="3" id="KW-1185">Reference proteome</keyword>
<evidence type="ECO:0000313" key="3">
    <source>
        <dbReference type="Proteomes" id="UP000464178"/>
    </source>
</evidence>